<reference evidence="3 4" key="1">
    <citation type="submission" date="2020-04" db="EMBL/GenBank/DDBJ databases">
        <title>Perkinsus olseni comparative genomics.</title>
        <authorList>
            <person name="Bogema D.R."/>
        </authorList>
    </citation>
    <scope>NUCLEOTIDE SEQUENCE [LARGE SCALE GENOMIC DNA]</scope>
    <source>
        <strain evidence="1">ATCC PRA-205</strain>
        <strain evidence="2 3">ATCC PRA-207</strain>
    </source>
</reference>
<dbReference type="AlphaFoldDB" id="A0A7J6RQ18"/>
<evidence type="ECO:0000313" key="3">
    <source>
        <dbReference type="Proteomes" id="UP000553632"/>
    </source>
</evidence>
<feature type="non-terminal residue" evidence="1">
    <location>
        <position position="1"/>
    </location>
</feature>
<gene>
    <name evidence="1" type="ORF">FOZ62_012243</name>
    <name evidence="2" type="ORF">FOZ63_013542</name>
</gene>
<organism evidence="1 4">
    <name type="scientific">Perkinsus olseni</name>
    <name type="common">Perkinsus atlanticus</name>
    <dbReference type="NCBI Taxonomy" id="32597"/>
    <lineage>
        <taxon>Eukaryota</taxon>
        <taxon>Sar</taxon>
        <taxon>Alveolata</taxon>
        <taxon>Perkinsozoa</taxon>
        <taxon>Perkinsea</taxon>
        <taxon>Perkinsida</taxon>
        <taxon>Perkinsidae</taxon>
        <taxon>Perkinsus</taxon>
    </lineage>
</organism>
<dbReference type="Proteomes" id="UP000574390">
    <property type="component" value="Unassembled WGS sequence"/>
</dbReference>
<evidence type="ECO:0000313" key="4">
    <source>
        <dbReference type="Proteomes" id="UP000574390"/>
    </source>
</evidence>
<comment type="caution">
    <text evidence="1">The sequence shown here is derived from an EMBL/GenBank/DDBJ whole genome shotgun (WGS) entry which is preliminary data.</text>
</comment>
<dbReference type="EMBL" id="JABANM010020468">
    <property type="protein sequence ID" value="KAF4722784.1"/>
    <property type="molecule type" value="Genomic_DNA"/>
</dbReference>
<evidence type="ECO:0000313" key="1">
    <source>
        <dbReference type="EMBL" id="KAF4722784.1"/>
    </source>
</evidence>
<dbReference type="EMBL" id="JABANO010023530">
    <property type="protein sequence ID" value="KAF4723380.1"/>
    <property type="molecule type" value="Genomic_DNA"/>
</dbReference>
<dbReference type="Proteomes" id="UP000553632">
    <property type="component" value="Unassembled WGS sequence"/>
</dbReference>
<proteinExistence type="predicted"/>
<sequence>VVASLYRLSDRKSLCREEEAAHVEYRDADRQLTEVVDKLQVVKELERFSNTKQADADMRDARSLLEHVGLQLTDKEAQRDGLSEKLCSMENRLTQCEKERTAILEEIQQLHHSATSS</sequence>
<name>A0A7J6RQ18_PEROL</name>
<evidence type="ECO:0000313" key="2">
    <source>
        <dbReference type="EMBL" id="KAF4723380.1"/>
    </source>
</evidence>
<feature type="non-terminal residue" evidence="1">
    <location>
        <position position="117"/>
    </location>
</feature>
<keyword evidence="3" id="KW-1185">Reference proteome</keyword>
<accession>A0A7J6RQ18</accession>
<protein>
    <submittedName>
        <fullName evidence="1">Uncharacterized protein</fullName>
    </submittedName>
</protein>